<dbReference type="Proteomes" id="UP000192140">
    <property type="component" value="Unassembled WGS sequence"/>
</dbReference>
<evidence type="ECO:0000313" key="2">
    <source>
        <dbReference type="Proteomes" id="UP000192140"/>
    </source>
</evidence>
<accession>A0A1S7TW22</accession>
<gene>
    <name evidence="1" type="ORF">AGR7A_Lc120267</name>
</gene>
<keyword evidence="2" id="KW-1185">Reference proteome</keyword>
<proteinExistence type="predicted"/>
<evidence type="ECO:0000313" key="1">
    <source>
        <dbReference type="EMBL" id="CVI58809.1"/>
    </source>
</evidence>
<dbReference type="AlphaFoldDB" id="A0A1S7TW22"/>
<dbReference type="EMBL" id="FCNP01000033">
    <property type="protein sequence ID" value="CVI58809.1"/>
    <property type="molecule type" value="Genomic_DNA"/>
</dbReference>
<sequence length="141" mass="15561">MNRSPNGINVHRFLEGYGVKVLPYHLKRDPRPANVVYGGREVARLLRKDIDRTGITVRCIQASNPVCFDDTYLWSIWRFLSVHFPQSEARAAIGAFSTIDVAEIKKAALRLSVGAGGSLTKQSVAIGIELARAILQKEQAA</sequence>
<protein>
    <submittedName>
        <fullName evidence="1">Uncharacterized protein</fullName>
    </submittedName>
</protein>
<reference evidence="1" key="1">
    <citation type="submission" date="2016-01" db="EMBL/GenBank/DDBJ databases">
        <authorList>
            <person name="Regsiter A."/>
            <person name="william w."/>
        </authorList>
    </citation>
    <scope>NUCLEOTIDE SEQUENCE</scope>
    <source>
        <strain evidence="1">NCPPB 1641</strain>
    </source>
</reference>
<name>A0A1S7TW22_9HYPH</name>
<dbReference type="RefSeq" id="WP_080854116.1">
    <property type="nucleotide sequence ID" value="NZ_LT009776.1"/>
</dbReference>
<organism evidence="1 2">
    <name type="scientific">Agrobacterium deltaense NCPPB 1641</name>
    <dbReference type="NCBI Taxonomy" id="1183425"/>
    <lineage>
        <taxon>Bacteria</taxon>
        <taxon>Pseudomonadati</taxon>
        <taxon>Pseudomonadota</taxon>
        <taxon>Alphaproteobacteria</taxon>
        <taxon>Hyphomicrobiales</taxon>
        <taxon>Rhizobiaceae</taxon>
        <taxon>Rhizobium/Agrobacterium group</taxon>
        <taxon>Agrobacterium</taxon>
    </lineage>
</organism>
<comment type="caution">
    <text evidence="1">The sequence shown here is derived from an EMBL/GenBank/DDBJ whole genome shotgun (WGS) entry which is preliminary data.</text>
</comment>